<gene>
    <name evidence="4" type="ORF">BXY45_102140</name>
</gene>
<dbReference type="Pfam" id="PF19516">
    <property type="entry name" value="DUF6049"/>
    <property type="match status" value="1"/>
</dbReference>
<feature type="chain" id="PRO_5016463206" evidence="3">
    <location>
        <begin position="26"/>
        <end position="819"/>
    </location>
</feature>
<organism evidence="4 5">
    <name type="scientific">Quadrisphaera granulorum</name>
    <dbReference type="NCBI Taxonomy" id="317664"/>
    <lineage>
        <taxon>Bacteria</taxon>
        <taxon>Bacillati</taxon>
        <taxon>Actinomycetota</taxon>
        <taxon>Actinomycetes</taxon>
        <taxon>Kineosporiales</taxon>
        <taxon>Kineosporiaceae</taxon>
        <taxon>Quadrisphaera</taxon>
    </lineage>
</organism>
<keyword evidence="2" id="KW-0472">Membrane</keyword>
<feature type="transmembrane region" description="Helical" evidence="2">
    <location>
        <begin position="766"/>
        <end position="786"/>
    </location>
</feature>
<keyword evidence="3" id="KW-0732">Signal</keyword>
<evidence type="ECO:0000313" key="4">
    <source>
        <dbReference type="EMBL" id="PWJ55774.1"/>
    </source>
</evidence>
<feature type="compositionally biased region" description="Low complexity" evidence="1">
    <location>
        <begin position="295"/>
        <end position="319"/>
    </location>
</feature>
<proteinExistence type="predicted"/>
<comment type="caution">
    <text evidence="4">The sequence shown here is derived from an EMBL/GenBank/DDBJ whole genome shotgun (WGS) entry which is preliminary data.</text>
</comment>
<keyword evidence="5" id="KW-1185">Reference proteome</keyword>
<protein>
    <submittedName>
        <fullName evidence="4">Uncharacterized protein</fullName>
    </submittedName>
</protein>
<feature type="compositionally biased region" description="Low complexity" evidence="1">
    <location>
        <begin position="251"/>
        <end position="288"/>
    </location>
</feature>
<evidence type="ECO:0000256" key="3">
    <source>
        <dbReference type="SAM" id="SignalP"/>
    </source>
</evidence>
<dbReference type="Proteomes" id="UP000245469">
    <property type="component" value="Unassembled WGS sequence"/>
</dbReference>
<feature type="compositionally biased region" description="Gly residues" evidence="1">
    <location>
        <begin position="494"/>
        <end position="503"/>
    </location>
</feature>
<evidence type="ECO:0000313" key="5">
    <source>
        <dbReference type="Proteomes" id="UP000245469"/>
    </source>
</evidence>
<keyword evidence="2" id="KW-0812">Transmembrane</keyword>
<accession>A0A316AFT9</accession>
<dbReference type="InterPro" id="IPR046112">
    <property type="entry name" value="DUF6049"/>
</dbReference>
<feature type="signal peptide" evidence="3">
    <location>
        <begin position="1"/>
        <end position="25"/>
    </location>
</feature>
<feature type="region of interest" description="Disordered" evidence="1">
    <location>
        <begin position="483"/>
        <end position="507"/>
    </location>
</feature>
<feature type="region of interest" description="Disordered" evidence="1">
    <location>
        <begin position="792"/>
        <end position="819"/>
    </location>
</feature>
<feature type="region of interest" description="Disordered" evidence="1">
    <location>
        <begin position="235"/>
        <end position="341"/>
    </location>
</feature>
<dbReference type="AlphaFoldDB" id="A0A316AFT9"/>
<dbReference type="EMBL" id="QGDQ01000002">
    <property type="protein sequence ID" value="PWJ55774.1"/>
    <property type="molecule type" value="Genomic_DNA"/>
</dbReference>
<name>A0A316AFT9_9ACTN</name>
<evidence type="ECO:0000256" key="2">
    <source>
        <dbReference type="SAM" id="Phobius"/>
    </source>
</evidence>
<sequence>MGPGRPRLVVLLGAAALALAPAALAPTALAPAALASPVDTGVPAVVVGHSGIGLELTQIGPAALVPGSQLVVRVQVVNTSASPLVGARARLFVNSPVLADRKAVDAWAAGQGVQGGDRFAGVDGAEQPLGQTLAPGEGMEVTFTVDADQLALGPDFGVRGVTVDVLDSSLQRLTALRTFVVWAPPGSVPTPAAFTVVAPVTAGPPDVDTGQLPEARVEEQRDRLTRVLQAMSLPGTTPVVDPALLGPFAVPTQQSTTPPSSGSTSSPSGTPSGTPGTGSSSSPTDSTTTPPPASTPAQSASPNFSASGTTAPSASSAPSDGEGTGDVPELREGTEGEESPEVQAWLTALAARTSGASVVLPRGDTDVVAAAAAQTDDLVGLAVAQSSEELDGDDDGTLLWPVDPGSAPAASLVVQSAATTRATGDPAQVPAVLVSSSLVPGAATASGWSPATAVLTATAPDGNPVSATGVLVDTTDSARVAAATDEADDDGSNGSNGAGGTNGNGQAETSARLLADTAVAAAGGGGVVLALPRDWSPSPTAVAAVLGPAGSAPWVRSTSLPDLLAAPGSGQFTVTDAGDGSADPSSAGAPLDAAGLRTAMDAVSAASTMATLVPTEQRQQLLAPVQSSATAAASVGWRADPGAWRSALDALAERTEWLRSGIEIVPTPLTAVSENVSLPVIVRNNLPVAVTVRVELSSTNLRLVPGPPVEKLIAPGSQESVPLPVRASASGDTLVTVYLTDAQGTRVGKPAPVRVMVRADWEGRGVAIAAGVVGLVLVGGLARTVVRVKRRPAPPVVRSAEEADTTRTAARRPEETPRG</sequence>
<evidence type="ECO:0000256" key="1">
    <source>
        <dbReference type="SAM" id="MobiDB-lite"/>
    </source>
</evidence>
<feature type="compositionally biased region" description="Basic and acidic residues" evidence="1">
    <location>
        <begin position="799"/>
        <end position="819"/>
    </location>
</feature>
<keyword evidence="2" id="KW-1133">Transmembrane helix</keyword>
<reference evidence="4 5" key="1">
    <citation type="submission" date="2018-03" db="EMBL/GenBank/DDBJ databases">
        <title>Genomic Encyclopedia of Archaeal and Bacterial Type Strains, Phase II (KMG-II): from individual species to whole genera.</title>
        <authorList>
            <person name="Goeker M."/>
        </authorList>
    </citation>
    <scope>NUCLEOTIDE SEQUENCE [LARGE SCALE GENOMIC DNA]</scope>
    <source>
        <strain evidence="4 5">DSM 44889</strain>
    </source>
</reference>